<dbReference type="EMBL" id="CAJOBD010003046">
    <property type="protein sequence ID" value="CAF3925239.1"/>
    <property type="molecule type" value="Genomic_DNA"/>
</dbReference>
<feature type="transmembrane region" description="Helical" evidence="2">
    <location>
        <begin position="131"/>
        <end position="148"/>
    </location>
</feature>
<dbReference type="Proteomes" id="UP000663864">
    <property type="component" value="Unassembled WGS sequence"/>
</dbReference>
<keyword evidence="2" id="KW-0472">Membrane</keyword>
<comment type="similarity">
    <text evidence="1">Belongs to the TMEM70 family.</text>
</comment>
<keyword evidence="2" id="KW-0812">Transmembrane</keyword>
<evidence type="ECO:0000313" key="5">
    <source>
        <dbReference type="EMBL" id="CAF1012485.1"/>
    </source>
</evidence>
<dbReference type="GO" id="GO:0031966">
    <property type="term" value="C:mitochondrial membrane"/>
    <property type="evidence" value="ECO:0007669"/>
    <property type="project" value="TreeGrafter"/>
</dbReference>
<dbReference type="InterPro" id="IPR009724">
    <property type="entry name" value="TMEM70"/>
</dbReference>
<keyword evidence="7" id="KW-1185">Reference proteome</keyword>
<evidence type="ECO:0000313" key="3">
    <source>
        <dbReference type="EMBL" id="CAF0936059.1"/>
    </source>
</evidence>
<proteinExistence type="inferred from homology"/>
<dbReference type="PANTHER" id="PTHR13281:SF0">
    <property type="entry name" value="TRANSMEMBRANE PROTEIN 70, MITOCHONDRIAL"/>
    <property type="match status" value="1"/>
</dbReference>
<organism evidence="5 7">
    <name type="scientific">Rotaria sordida</name>
    <dbReference type="NCBI Taxonomy" id="392033"/>
    <lineage>
        <taxon>Eukaryota</taxon>
        <taxon>Metazoa</taxon>
        <taxon>Spiralia</taxon>
        <taxon>Gnathifera</taxon>
        <taxon>Rotifera</taxon>
        <taxon>Eurotatoria</taxon>
        <taxon>Bdelloidea</taxon>
        <taxon>Philodinida</taxon>
        <taxon>Philodinidae</taxon>
        <taxon>Rotaria</taxon>
    </lineage>
</organism>
<dbReference type="Pfam" id="PF06979">
    <property type="entry name" value="TMEM70"/>
    <property type="match status" value="1"/>
</dbReference>
<dbReference type="Proteomes" id="UP000663836">
    <property type="component" value="Unassembled WGS sequence"/>
</dbReference>
<sequence>MLTIIRNIVVCQQTNVFRLNSFIRLTSSLKEKHKEHSIKAKDFFFDPNLIQAIEKIKQGDYAPTPIDMNSLKSNENVSSIDMNSLKSNQNVSSIHTNSNNPLSKRENLRQSILGKLVYVGKLDKPFKAAKSLSLASSIGGAICYPIMLPKILEEASLFVAIGYTIISATFVVLTPSLIQLICKRYLTSLYYHEQTEQFTGFYKNFFMMKKQIKFRAEDVEVPPITGMFTSMLIKKKPFFINHDDFNDKQVLIKMLGYDKEFDFNKYTKDIQKDDDDDDDNNVNVNNNNRTK</sequence>
<accession>A0A814HQA6</accession>
<keyword evidence="2" id="KW-1133">Transmembrane helix</keyword>
<comment type="caution">
    <text evidence="5">The sequence shown here is derived from an EMBL/GenBank/DDBJ whole genome shotgun (WGS) entry which is preliminary data.</text>
</comment>
<evidence type="ECO:0000313" key="4">
    <source>
        <dbReference type="EMBL" id="CAF0939895.1"/>
    </source>
</evidence>
<protein>
    <submittedName>
        <fullName evidence="5">Uncharacterized protein</fullName>
    </submittedName>
</protein>
<dbReference type="EMBL" id="CAJNOH010000196">
    <property type="protein sequence ID" value="CAF0939895.1"/>
    <property type="molecule type" value="Genomic_DNA"/>
</dbReference>
<dbReference type="InterPro" id="IPR045325">
    <property type="entry name" value="TMEM70/TMEM186/TMEM223"/>
</dbReference>
<dbReference type="Proteomes" id="UP000663854">
    <property type="component" value="Unassembled WGS sequence"/>
</dbReference>
<dbReference type="AlphaFoldDB" id="A0A814HQA6"/>
<evidence type="ECO:0000256" key="1">
    <source>
        <dbReference type="ARBA" id="ARBA00005280"/>
    </source>
</evidence>
<evidence type="ECO:0000313" key="6">
    <source>
        <dbReference type="EMBL" id="CAF3925239.1"/>
    </source>
</evidence>
<evidence type="ECO:0000256" key="2">
    <source>
        <dbReference type="SAM" id="Phobius"/>
    </source>
</evidence>
<feature type="transmembrane region" description="Helical" evidence="2">
    <location>
        <begin position="160"/>
        <end position="182"/>
    </location>
</feature>
<name>A0A814HQA6_9BILA</name>
<dbReference type="EMBL" id="CAJNOT010000309">
    <property type="protein sequence ID" value="CAF0936059.1"/>
    <property type="molecule type" value="Genomic_DNA"/>
</dbReference>
<evidence type="ECO:0000313" key="7">
    <source>
        <dbReference type="Proteomes" id="UP000663870"/>
    </source>
</evidence>
<dbReference type="PANTHER" id="PTHR13281">
    <property type="entry name" value="TRANSMEMBRANE PROTEIN 70, MITOCHONDRIAL"/>
    <property type="match status" value="1"/>
</dbReference>
<dbReference type="EMBL" id="CAJNOL010000334">
    <property type="protein sequence ID" value="CAF1012485.1"/>
    <property type="molecule type" value="Genomic_DNA"/>
</dbReference>
<reference evidence="5" key="1">
    <citation type="submission" date="2021-02" db="EMBL/GenBank/DDBJ databases">
        <authorList>
            <person name="Nowell W R."/>
        </authorList>
    </citation>
    <scope>NUCLEOTIDE SEQUENCE</scope>
</reference>
<dbReference type="GO" id="GO:0033615">
    <property type="term" value="P:mitochondrial proton-transporting ATP synthase complex assembly"/>
    <property type="evidence" value="ECO:0007669"/>
    <property type="project" value="TreeGrafter"/>
</dbReference>
<dbReference type="Proteomes" id="UP000663870">
    <property type="component" value="Unassembled WGS sequence"/>
</dbReference>
<gene>
    <name evidence="6" type="ORF">JBS370_LOCUS22151</name>
    <name evidence="5" type="ORF">JXQ802_LOCUS14738</name>
    <name evidence="4" type="ORF">PYM288_LOCUS11531</name>
    <name evidence="3" type="ORF">ZHD862_LOCUS9205</name>
</gene>